<proteinExistence type="predicted"/>
<evidence type="ECO:0000313" key="2">
    <source>
        <dbReference type="Proteomes" id="UP000694552"/>
    </source>
</evidence>
<evidence type="ECO:0000313" key="1">
    <source>
        <dbReference type="Ensembl" id="ENSOSUP00000003646.1"/>
    </source>
</evidence>
<keyword evidence="2" id="KW-1185">Reference proteome</keyword>
<dbReference type="Ensembl" id="ENSOSUT00000003756.1">
    <property type="protein sequence ID" value="ENSOSUP00000003646.1"/>
    <property type="gene ID" value="ENSOSUG00000002595.1"/>
</dbReference>
<organism evidence="1 2">
    <name type="scientific">Otus sunia</name>
    <name type="common">Oriental scops-owl</name>
    <dbReference type="NCBI Taxonomy" id="257818"/>
    <lineage>
        <taxon>Eukaryota</taxon>
        <taxon>Metazoa</taxon>
        <taxon>Chordata</taxon>
        <taxon>Craniata</taxon>
        <taxon>Vertebrata</taxon>
        <taxon>Euteleostomi</taxon>
        <taxon>Archelosauria</taxon>
        <taxon>Archosauria</taxon>
        <taxon>Dinosauria</taxon>
        <taxon>Saurischia</taxon>
        <taxon>Theropoda</taxon>
        <taxon>Coelurosauria</taxon>
        <taxon>Aves</taxon>
        <taxon>Neognathae</taxon>
        <taxon>Neoaves</taxon>
        <taxon>Telluraves</taxon>
        <taxon>Strigiformes</taxon>
        <taxon>Strigidae</taxon>
        <taxon>Otus</taxon>
    </lineage>
</organism>
<name>A0A8C8E6J1_9STRI</name>
<sequence>MTYTSLTEGYVGSLHDNRHGSSVQIRRRKASGDPYWAYSGYWEGISLFPQLLLGLLENLMCLHNFEMPQIKIYFRMMSLIYGLRIGSGLENSRSVFEVIKKNPNSLKSS</sequence>
<reference evidence="1" key="2">
    <citation type="submission" date="2025-09" db="UniProtKB">
        <authorList>
            <consortium name="Ensembl"/>
        </authorList>
    </citation>
    <scope>IDENTIFICATION</scope>
</reference>
<dbReference type="AlphaFoldDB" id="A0A8C8E6J1"/>
<dbReference type="Proteomes" id="UP000694552">
    <property type="component" value="Unplaced"/>
</dbReference>
<reference evidence="1" key="1">
    <citation type="submission" date="2025-08" db="UniProtKB">
        <authorList>
            <consortium name="Ensembl"/>
        </authorList>
    </citation>
    <scope>IDENTIFICATION</scope>
</reference>
<protein>
    <submittedName>
        <fullName evidence="1">Uncharacterized protein</fullName>
    </submittedName>
</protein>
<accession>A0A8C8E6J1</accession>